<dbReference type="Proteomes" id="UP000024837">
    <property type="component" value="Unassembled WGS sequence"/>
</dbReference>
<dbReference type="SUPFAM" id="SSF103657">
    <property type="entry name" value="BAR/IMD domain-like"/>
    <property type="match status" value="1"/>
</dbReference>
<evidence type="ECO:0000256" key="2">
    <source>
        <dbReference type="PROSITE-ProRule" id="PRU00192"/>
    </source>
</evidence>
<feature type="compositionally biased region" description="Low complexity" evidence="3">
    <location>
        <begin position="393"/>
        <end position="404"/>
    </location>
</feature>
<dbReference type="InterPro" id="IPR001452">
    <property type="entry name" value="SH3_domain"/>
</dbReference>
<gene>
    <name evidence="5" type="ORF">DRE_02670</name>
</gene>
<dbReference type="InterPro" id="IPR046982">
    <property type="entry name" value="BIN3/RVS161-like"/>
</dbReference>
<dbReference type="PANTHER" id="PTHR47174:SF2">
    <property type="entry name" value="SH3 DOMAIN SIGNALLING PROTEIN (AFU_ORTHOLOGUE AFUA_5G07670)"/>
    <property type="match status" value="1"/>
</dbReference>
<dbReference type="GO" id="GO:0043332">
    <property type="term" value="C:mating projection tip"/>
    <property type="evidence" value="ECO:0007669"/>
    <property type="project" value="TreeGrafter"/>
</dbReference>
<dbReference type="Pfam" id="PF14604">
    <property type="entry name" value="SH3_9"/>
    <property type="match status" value="1"/>
</dbReference>
<dbReference type="SUPFAM" id="SSF50044">
    <property type="entry name" value="SH3-domain"/>
    <property type="match status" value="1"/>
</dbReference>
<accession>W7HV85</accession>
<dbReference type="InterPro" id="IPR027267">
    <property type="entry name" value="AH/BAR_dom_sf"/>
</dbReference>
<keyword evidence="1 2" id="KW-0728">SH3 domain</keyword>
<dbReference type="GO" id="GO:1990528">
    <property type="term" value="C:Rvs161p-Rvs167p complex"/>
    <property type="evidence" value="ECO:0007669"/>
    <property type="project" value="TreeGrafter"/>
</dbReference>
<reference evidence="5 6" key="1">
    <citation type="submission" date="2013-05" db="EMBL/GenBank/DDBJ databases">
        <title>Drechslerella stenobrocha genome reveals carnivorous origination and mechanical trapping mechanism of predatory fungi.</title>
        <authorList>
            <person name="Liu X."/>
            <person name="Zhang W."/>
            <person name="Liu K."/>
        </authorList>
    </citation>
    <scope>NUCLEOTIDE SEQUENCE [LARGE SCALE GENOMIC DNA]</scope>
    <source>
        <strain evidence="5 6">248</strain>
    </source>
</reference>
<dbReference type="InterPro" id="IPR036028">
    <property type="entry name" value="SH3-like_dom_sf"/>
</dbReference>
<dbReference type="HOGENOM" id="CLU_025518_1_0_1"/>
<evidence type="ECO:0000313" key="5">
    <source>
        <dbReference type="EMBL" id="EWC48091.1"/>
    </source>
</evidence>
<evidence type="ECO:0000313" key="6">
    <source>
        <dbReference type="Proteomes" id="UP000024837"/>
    </source>
</evidence>
<dbReference type="GO" id="GO:0030479">
    <property type="term" value="C:actin cortical patch"/>
    <property type="evidence" value="ECO:0007669"/>
    <property type="project" value="TreeGrafter"/>
</dbReference>
<feature type="domain" description="SH3" evidence="4">
    <location>
        <begin position="423"/>
        <end position="487"/>
    </location>
</feature>
<evidence type="ECO:0000259" key="4">
    <source>
        <dbReference type="PROSITE" id="PS50002"/>
    </source>
</evidence>
<dbReference type="PANTHER" id="PTHR47174">
    <property type="entry name" value="BRIDGING INTEGRATOR 3"/>
    <property type="match status" value="1"/>
</dbReference>
<dbReference type="InterPro" id="IPR004148">
    <property type="entry name" value="BAR_dom"/>
</dbReference>
<organism evidence="5 6">
    <name type="scientific">Drechslerella stenobrocha 248</name>
    <dbReference type="NCBI Taxonomy" id="1043628"/>
    <lineage>
        <taxon>Eukaryota</taxon>
        <taxon>Fungi</taxon>
        <taxon>Dikarya</taxon>
        <taxon>Ascomycota</taxon>
        <taxon>Pezizomycotina</taxon>
        <taxon>Orbiliomycetes</taxon>
        <taxon>Orbiliales</taxon>
        <taxon>Orbiliaceae</taxon>
        <taxon>Drechslerella</taxon>
    </lineage>
</organism>
<dbReference type="GO" id="GO:0008289">
    <property type="term" value="F:lipid binding"/>
    <property type="evidence" value="ECO:0007669"/>
    <property type="project" value="TreeGrafter"/>
</dbReference>
<dbReference type="OrthoDB" id="10255128at2759"/>
<evidence type="ECO:0000256" key="3">
    <source>
        <dbReference type="SAM" id="MobiDB-lite"/>
    </source>
</evidence>
<dbReference type="EMBL" id="KI966406">
    <property type="protein sequence ID" value="EWC48091.1"/>
    <property type="molecule type" value="Genomic_DNA"/>
</dbReference>
<dbReference type="PROSITE" id="PS50002">
    <property type="entry name" value="SH3"/>
    <property type="match status" value="1"/>
</dbReference>
<feature type="compositionally biased region" description="Polar residues" evidence="3">
    <location>
        <begin position="368"/>
        <end position="379"/>
    </location>
</feature>
<sequence>MAFLHRGIGKFMKRSADDADVATIIADVKSYEERLDKLIDGLQRWQESINQLLRHQTAIPNELFQLYKPIPPERVAIDQGSLERIEEWSKVAADMKEELSDQAAGVGRVLKQATSVRDSLKPVKKVLAKRENCKLDYERYTSSAESARKKGSRTEREAGTLAKAERQLEQATNAYHGIDHHIKEYVPPILDAILSYIPYVLYAVENLYSTFIGQKYRFVHEFAQRHSIANYDQFEEEWKRDFFPVKDNIESFKLLQHGKAISKPMETHRPPPPASTKSGRWGRRNSSKSGEEIGGALKKSKDEPPPYSEQEQSRPMARKQSTGLEIPTDSKFAASRPVSRRSSSNLWPPSEKSAETPAATRPGISKIPSATSIKSQQNSAPPPYQNGLKDRASSASLAAAAAAAAKKKPPPPVPKPKPQILKTRVEYMVALYRFEPQSDGDLPLSEGDRVKIIQKSDSTEDWWEGECVQSNGTVRRGFFPANYCQME</sequence>
<feature type="compositionally biased region" description="Low complexity" evidence="3">
    <location>
        <begin position="335"/>
        <end position="344"/>
    </location>
</feature>
<keyword evidence="6" id="KW-1185">Reference proteome</keyword>
<protein>
    <recommendedName>
        <fullName evidence="4">SH3 domain-containing protein</fullName>
    </recommendedName>
</protein>
<dbReference type="Pfam" id="PF03114">
    <property type="entry name" value="BAR"/>
    <property type="match status" value="1"/>
</dbReference>
<dbReference type="GO" id="GO:0006897">
    <property type="term" value="P:endocytosis"/>
    <property type="evidence" value="ECO:0007669"/>
    <property type="project" value="InterPro"/>
</dbReference>
<dbReference type="GO" id="GO:0031097">
    <property type="term" value="C:medial cortex"/>
    <property type="evidence" value="ECO:0007669"/>
    <property type="project" value="TreeGrafter"/>
</dbReference>
<dbReference type="SMART" id="SM00326">
    <property type="entry name" value="SH3"/>
    <property type="match status" value="1"/>
</dbReference>
<dbReference type="Gene3D" id="2.30.30.40">
    <property type="entry name" value="SH3 Domains"/>
    <property type="match status" value="1"/>
</dbReference>
<dbReference type="PRINTS" id="PR00452">
    <property type="entry name" value="SH3DOMAIN"/>
</dbReference>
<dbReference type="GO" id="GO:0051666">
    <property type="term" value="P:actin cortical patch localization"/>
    <property type="evidence" value="ECO:0007669"/>
    <property type="project" value="InterPro"/>
</dbReference>
<evidence type="ECO:0000256" key="1">
    <source>
        <dbReference type="ARBA" id="ARBA00022443"/>
    </source>
</evidence>
<dbReference type="CDD" id="cd00174">
    <property type="entry name" value="SH3"/>
    <property type="match status" value="1"/>
</dbReference>
<name>W7HV85_9PEZI</name>
<dbReference type="Gene3D" id="1.20.1270.60">
    <property type="entry name" value="Arfaptin homology (AH) domain/BAR domain"/>
    <property type="match status" value="1"/>
</dbReference>
<dbReference type="GO" id="GO:0097320">
    <property type="term" value="P:plasma membrane tubulation"/>
    <property type="evidence" value="ECO:0007669"/>
    <property type="project" value="TreeGrafter"/>
</dbReference>
<proteinExistence type="predicted"/>
<dbReference type="AlphaFoldDB" id="W7HV85"/>
<feature type="region of interest" description="Disordered" evidence="3">
    <location>
        <begin position="261"/>
        <end position="420"/>
    </location>
</feature>